<evidence type="ECO:0000256" key="3">
    <source>
        <dbReference type="ARBA" id="ARBA00022722"/>
    </source>
</evidence>
<evidence type="ECO:0000313" key="8">
    <source>
        <dbReference type="Proteomes" id="UP000320801"/>
    </source>
</evidence>
<organism evidence="7 8">
    <name type="scientific">Mycoplasmopsis mucosicanis</name>
    <dbReference type="NCBI Taxonomy" id="458208"/>
    <lineage>
        <taxon>Bacteria</taxon>
        <taxon>Bacillati</taxon>
        <taxon>Mycoplasmatota</taxon>
        <taxon>Mycoplasmoidales</taxon>
        <taxon>Metamycoplasmataceae</taxon>
        <taxon>Mycoplasmopsis</taxon>
    </lineage>
</organism>
<dbReference type="PANTHER" id="PTHR33317">
    <property type="entry name" value="POLYNUCLEOTIDYL TRANSFERASE, RIBONUCLEASE H-LIKE SUPERFAMILY PROTEIN"/>
    <property type="match status" value="1"/>
</dbReference>
<accession>A0A507SUX3</accession>
<keyword evidence="2 5" id="KW-0690">Ribosome biogenesis</keyword>
<dbReference type="NCBIfam" id="TIGR00250">
    <property type="entry name" value="RNAse_H_YqgF"/>
    <property type="match status" value="1"/>
</dbReference>
<comment type="function">
    <text evidence="5">Could be a nuclease involved in processing of the 5'-end of pre-16S rRNA.</text>
</comment>
<dbReference type="AlphaFoldDB" id="A0A507SUX3"/>
<dbReference type="EMBL" id="SMDN01000004">
    <property type="protein sequence ID" value="TQC53984.1"/>
    <property type="molecule type" value="Genomic_DNA"/>
</dbReference>
<name>A0A507SUX3_9BACT</name>
<dbReference type="CDD" id="cd16964">
    <property type="entry name" value="YqgF"/>
    <property type="match status" value="1"/>
</dbReference>
<evidence type="ECO:0000256" key="1">
    <source>
        <dbReference type="ARBA" id="ARBA00022490"/>
    </source>
</evidence>
<keyword evidence="3 5" id="KW-0540">Nuclease</keyword>
<keyword evidence="8" id="KW-1185">Reference proteome</keyword>
<reference evidence="7 8" key="1">
    <citation type="submission" date="2019-03" db="EMBL/GenBank/DDBJ databases">
        <title>Characterization of a novel Mycoplasma cynos real-time PCR assay.</title>
        <authorList>
            <person name="Tallmadge R.L."/>
            <person name="Mitchell P.K."/>
            <person name="Goodman L."/>
        </authorList>
    </citation>
    <scope>NUCLEOTIDE SEQUENCE [LARGE SCALE GENOMIC DNA]</scope>
    <source>
        <strain evidence="7 8">1642</strain>
    </source>
</reference>
<dbReference type="Proteomes" id="UP000320801">
    <property type="component" value="Unassembled WGS sequence"/>
</dbReference>
<dbReference type="GO" id="GO:0000967">
    <property type="term" value="P:rRNA 5'-end processing"/>
    <property type="evidence" value="ECO:0007669"/>
    <property type="project" value="UniProtKB-UniRule"/>
</dbReference>
<evidence type="ECO:0000313" key="7">
    <source>
        <dbReference type="EMBL" id="TQC53984.1"/>
    </source>
</evidence>
<dbReference type="HAMAP" id="MF_00651">
    <property type="entry name" value="Nuclease_YqgF"/>
    <property type="match status" value="1"/>
</dbReference>
<comment type="caution">
    <text evidence="7">The sequence shown here is derived from an EMBL/GenBank/DDBJ whole genome shotgun (WGS) entry which is preliminary data.</text>
</comment>
<comment type="subcellular location">
    <subcellularLocation>
        <location evidence="5">Cytoplasm</location>
    </subcellularLocation>
</comment>
<dbReference type="RefSeq" id="WP_141483839.1">
    <property type="nucleotide sequence ID" value="NZ_SMDN01000004.1"/>
</dbReference>
<dbReference type="InterPro" id="IPR037027">
    <property type="entry name" value="YqgF/RNaseH-like_dom_sf"/>
</dbReference>
<dbReference type="InterPro" id="IPR005227">
    <property type="entry name" value="YqgF"/>
</dbReference>
<evidence type="ECO:0000256" key="5">
    <source>
        <dbReference type="HAMAP-Rule" id="MF_00651"/>
    </source>
</evidence>
<dbReference type="PANTHER" id="PTHR33317:SF4">
    <property type="entry name" value="POLYNUCLEOTIDYL TRANSFERASE, RIBONUCLEASE H-LIKE SUPERFAMILY PROTEIN"/>
    <property type="match status" value="1"/>
</dbReference>
<dbReference type="GO" id="GO:0016788">
    <property type="term" value="F:hydrolase activity, acting on ester bonds"/>
    <property type="evidence" value="ECO:0007669"/>
    <property type="project" value="UniProtKB-UniRule"/>
</dbReference>
<proteinExistence type="inferred from homology"/>
<keyword evidence="4 5" id="KW-0378">Hydrolase</keyword>
<dbReference type="Pfam" id="PF03652">
    <property type="entry name" value="RuvX"/>
    <property type="match status" value="1"/>
</dbReference>
<protein>
    <recommendedName>
        <fullName evidence="5">Putative pre-16S rRNA nuclease</fullName>
        <ecNumber evidence="5">3.1.-.-</ecNumber>
    </recommendedName>
</protein>
<dbReference type="EC" id="3.1.-.-" evidence="5"/>
<dbReference type="GO" id="GO:0004518">
    <property type="term" value="F:nuclease activity"/>
    <property type="evidence" value="ECO:0007669"/>
    <property type="project" value="UniProtKB-KW"/>
</dbReference>
<dbReference type="SUPFAM" id="SSF53098">
    <property type="entry name" value="Ribonuclease H-like"/>
    <property type="match status" value="1"/>
</dbReference>
<evidence type="ECO:0000256" key="4">
    <source>
        <dbReference type="ARBA" id="ARBA00022801"/>
    </source>
</evidence>
<dbReference type="InterPro" id="IPR012337">
    <property type="entry name" value="RNaseH-like_sf"/>
</dbReference>
<dbReference type="Gene3D" id="3.30.420.140">
    <property type="entry name" value="YqgF/RNase H-like domain"/>
    <property type="match status" value="1"/>
</dbReference>
<evidence type="ECO:0000259" key="6">
    <source>
        <dbReference type="SMART" id="SM00732"/>
    </source>
</evidence>
<keyword evidence="1 5" id="KW-0963">Cytoplasm</keyword>
<comment type="similarity">
    <text evidence="5">Belongs to the YqgF HJR family.</text>
</comment>
<sequence>MRKLALDLGTKTCGFAITDADIDIALGLETIHFAENEFDSVIKQIEFYDQKYSNISVLVIGLPMRSNGDWSERTHMCFQFAQRLKQHFNRAIYTVNEYGSTIKAQQSLRQANIKRKKVKQVKDTMSAMIILNEFLEYGGSLVE</sequence>
<dbReference type="SMART" id="SM00732">
    <property type="entry name" value="YqgFc"/>
    <property type="match status" value="1"/>
</dbReference>
<dbReference type="OrthoDB" id="9796140at2"/>
<dbReference type="GO" id="GO:0005829">
    <property type="term" value="C:cytosol"/>
    <property type="evidence" value="ECO:0007669"/>
    <property type="project" value="TreeGrafter"/>
</dbReference>
<feature type="domain" description="YqgF/RNase H-like" evidence="6">
    <location>
        <begin position="1"/>
        <end position="104"/>
    </location>
</feature>
<evidence type="ECO:0000256" key="2">
    <source>
        <dbReference type="ARBA" id="ARBA00022517"/>
    </source>
</evidence>
<gene>
    <name evidence="7" type="primary">ruvX</name>
    <name evidence="7" type="ORF">E1I18_01525</name>
</gene>
<dbReference type="InterPro" id="IPR006641">
    <property type="entry name" value="YqgF/RNaseH-like_dom"/>
</dbReference>